<evidence type="ECO:0000256" key="4">
    <source>
        <dbReference type="ARBA" id="ARBA00023180"/>
    </source>
</evidence>
<evidence type="ECO:0000256" key="5">
    <source>
        <dbReference type="SAM" id="SignalP"/>
    </source>
</evidence>
<evidence type="ECO:0000256" key="3">
    <source>
        <dbReference type="ARBA" id="ARBA00022801"/>
    </source>
</evidence>
<dbReference type="PANTHER" id="PTHR10609:SF14">
    <property type="entry name" value="BIOTINIDASE"/>
    <property type="match status" value="1"/>
</dbReference>
<evidence type="ECO:0000256" key="2">
    <source>
        <dbReference type="ARBA" id="ARBA00022729"/>
    </source>
</evidence>
<dbReference type="SUPFAM" id="SSF56317">
    <property type="entry name" value="Carbon-nitrogen hydrolase"/>
    <property type="match status" value="1"/>
</dbReference>
<comment type="similarity">
    <text evidence="1">Belongs to the carbon-nitrogen hydrolase superfamily. BTD/VNN family.</text>
</comment>
<dbReference type="Proteomes" id="UP001652661">
    <property type="component" value="Chromosome X"/>
</dbReference>
<feature type="signal peptide" evidence="5">
    <location>
        <begin position="1"/>
        <end position="22"/>
    </location>
</feature>
<evidence type="ECO:0000256" key="1">
    <source>
        <dbReference type="ARBA" id="ARBA00008225"/>
    </source>
</evidence>
<evidence type="ECO:0000313" key="7">
    <source>
        <dbReference type="Proteomes" id="UP001652661"/>
    </source>
</evidence>
<organism evidence="7 8">
    <name type="scientific">Drosophila kikkawai</name>
    <name type="common">Fruit fly</name>
    <dbReference type="NCBI Taxonomy" id="30033"/>
    <lineage>
        <taxon>Eukaryota</taxon>
        <taxon>Metazoa</taxon>
        <taxon>Ecdysozoa</taxon>
        <taxon>Arthropoda</taxon>
        <taxon>Hexapoda</taxon>
        <taxon>Insecta</taxon>
        <taxon>Pterygota</taxon>
        <taxon>Neoptera</taxon>
        <taxon>Endopterygota</taxon>
        <taxon>Diptera</taxon>
        <taxon>Brachycera</taxon>
        <taxon>Muscomorpha</taxon>
        <taxon>Ephydroidea</taxon>
        <taxon>Drosophilidae</taxon>
        <taxon>Drosophila</taxon>
        <taxon>Sophophora</taxon>
    </lineage>
</organism>
<accession>A0A6P4HN11</accession>
<dbReference type="AlphaFoldDB" id="A0A6P4HN11"/>
<sequence>MDSKRLLLLCIIQGLLCSVGYSANLDYYTAGVVEFRQSILGLDAWSENLEAYVEIIHSANASATDIIVFPESTLNALGSTTFVPSPEDGINPCLNGTHYEEFLVTLSCAARNSSKYIVINLTEKQKCEDTPDDPRPCASNGLNIFNTNVVFDRQGVVVSRYRKVHLYAESKNLTYRPELVTFETDFGVTFGQFICFDILFYTPAHQLIVEQGITDFVYPTMWFSQLPFLTAVQIQQGWAYAQNVNLLAAGASRPSVGSTGTGIFHGRQGTLTSVMKHDNGERAIYVAQVPKITRRGRRSLQESRQTAASTNFYMMRDALEIYQTQLLQLDVGTNGSSSGQICQGSFCCNYEVAWRERESPVNAKFYSYRVGVYDGVRQDQNVDANYIRNCGLFACLGPAIEECGLLPEEGVYPQSPVIFTQLVIKVTYPESREFLLIPDTLRDNLMPLEPSQFEWLQEQSSKESYHHEVSFSLAETQELDNLLTFAVYGNYYDNQCTFGVGTEQEQLACGYKGGSSSLRSLGLWLTLMPLILLGLRSR</sequence>
<dbReference type="InterPro" id="IPR040154">
    <property type="entry name" value="Biotinidase/VNN"/>
</dbReference>
<dbReference type="GO" id="GO:0016811">
    <property type="term" value="F:hydrolase activity, acting on carbon-nitrogen (but not peptide) bonds, in linear amides"/>
    <property type="evidence" value="ECO:0007669"/>
    <property type="project" value="InterPro"/>
</dbReference>
<dbReference type="PANTHER" id="PTHR10609">
    <property type="entry name" value="BIOTINIDASE-RELATED"/>
    <property type="match status" value="1"/>
</dbReference>
<dbReference type="CDD" id="cd07567">
    <property type="entry name" value="biotinidase_like"/>
    <property type="match status" value="1"/>
</dbReference>
<gene>
    <name evidence="8" type="primary">LOC108070872</name>
</gene>
<proteinExistence type="inferred from homology"/>
<dbReference type="InterPro" id="IPR043957">
    <property type="entry name" value="Vanin_C"/>
</dbReference>
<keyword evidence="2 5" id="KW-0732">Signal</keyword>
<dbReference type="Gene3D" id="3.60.110.10">
    <property type="entry name" value="Carbon-nitrogen hydrolase"/>
    <property type="match status" value="1"/>
</dbReference>
<evidence type="ECO:0000259" key="6">
    <source>
        <dbReference type="PROSITE" id="PS50263"/>
    </source>
</evidence>
<keyword evidence="3" id="KW-0378">Hydrolase</keyword>
<reference evidence="8" key="1">
    <citation type="submission" date="2025-08" db="UniProtKB">
        <authorList>
            <consortium name="RefSeq"/>
        </authorList>
    </citation>
    <scope>IDENTIFICATION</scope>
    <source>
        <strain evidence="8">14028-0561.14</strain>
        <tissue evidence="8">Whole fly</tissue>
    </source>
</reference>
<dbReference type="GeneID" id="108070872"/>
<dbReference type="Pfam" id="PF19018">
    <property type="entry name" value="Vanin_C"/>
    <property type="match status" value="1"/>
</dbReference>
<keyword evidence="7" id="KW-1185">Reference proteome</keyword>
<keyword evidence="4" id="KW-0325">Glycoprotein</keyword>
<dbReference type="InterPro" id="IPR012101">
    <property type="entry name" value="Biotinidase-like_euk"/>
</dbReference>
<dbReference type="Pfam" id="PF00795">
    <property type="entry name" value="CN_hydrolase"/>
    <property type="match status" value="1"/>
</dbReference>
<name>A0A6P4HN11_DROKI</name>
<dbReference type="InterPro" id="IPR003010">
    <property type="entry name" value="C-N_Hydrolase"/>
</dbReference>
<dbReference type="RefSeq" id="XP_017017000.1">
    <property type="nucleotide sequence ID" value="XM_017161511.3"/>
</dbReference>
<dbReference type="OrthoDB" id="10250282at2759"/>
<protein>
    <submittedName>
        <fullName evidence="8">Vanin-like protein 1</fullName>
    </submittedName>
</protein>
<evidence type="ECO:0000313" key="8">
    <source>
        <dbReference type="RefSeq" id="XP_017017000.1"/>
    </source>
</evidence>
<dbReference type="InterPro" id="IPR036526">
    <property type="entry name" value="C-N_Hydrolase_sf"/>
</dbReference>
<feature type="chain" id="PRO_5027981289" evidence="5">
    <location>
        <begin position="23"/>
        <end position="538"/>
    </location>
</feature>
<feature type="domain" description="CN hydrolase" evidence="6">
    <location>
        <begin position="28"/>
        <end position="291"/>
    </location>
</feature>
<dbReference type="PROSITE" id="PS50263">
    <property type="entry name" value="CN_HYDROLASE"/>
    <property type="match status" value="1"/>
</dbReference>